<reference evidence="1 2" key="1">
    <citation type="submission" date="2019-02" db="EMBL/GenBank/DDBJ databases">
        <title>Deep-cultivation of Planctomycetes and their phenomic and genomic characterization uncovers novel biology.</title>
        <authorList>
            <person name="Wiegand S."/>
            <person name="Jogler M."/>
            <person name="Boedeker C."/>
            <person name="Pinto D."/>
            <person name="Vollmers J."/>
            <person name="Rivas-Marin E."/>
            <person name="Kohn T."/>
            <person name="Peeters S.H."/>
            <person name="Heuer A."/>
            <person name="Rast P."/>
            <person name="Oberbeckmann S."/>
            <person name="Bunk B."/>
            <person name="Jeske O."/>
            <person name="Meyerdierks A."/>
            <person name="Storesund J.E."/>
            <person name="Kallscheuer N."/>
            <person name="Luecker S."/>
            <person name="Lage O.M."/>
            <person name="Pohl T."/>
            <person name="Merkel B.J."/>
            <person name="Hornburger P."/>
            <person name="Mueller R.-W."/>
            <person name="Bruemmer F."/>
            <person name="Labrenz M."/>
            <person name="Spormann A.M."/>
            <person name="Op den Camp H."/>
            <person name="Overmann J."/>
            <person name="Amann R."/>
            <person name="Jetten M.S.M."/>
            <person name="Mascher T."/>
            <person name="Medema M.H."/>
            <person name="Devos D.P."/>
            <person name="Kaster A.-K."/>
            <person name="Ovreas L."/>
            <person name="Rohde M."/>
            <person name="Galperin M.Y."/>
            <person name="Jogler C."/>
        </authorList>
    </citation>
    <scope>NUCLEOTIDE SEQUENCE [LARGE SCALE GENOMIC DNA]</scope>
    <source>
        <strain evidence="1 2">ETA_A1</strain>
    </source>
</reference>
<evidence type="ECO:0000313" key="1">
    <source>
        <dbReference type="EMBL" id="QDU19178.1"/>
    </source>
</evidence>
<organism evidence="1 2">
    <name type="scientific">Urbifossiella limnaea</name>
    <dbReference type="NCBI Taxonomy" id="2528023"/>
    <lineage>
        <taxon>Bacteria</taxon>
        <taxon>Pseudomonadati</taxon>
        <taxon>Planctomycetota</taxon>
        <taxon>Planctomycetia</taxon>
        <taxon>Gemmatales</taxon>
        <taxon>Gemmataceae</taxon>
        <taxon>Urbifossiella</taxon>
    </lineage>
</organism>
<dbReference type="AlphaFoldDB" id="A0A517XNV3"/>
<dbReference type="PROSITE" id="PS51257">
    <property type="entry name" value="PROKAR_LIPOPROTEIN"/>
    <property type="match status" value="1"/>
</dbReference>
<proteinExistence type="predicted"/>
<accession>A0A517XNV3</accession>
<sequence length="279" mass="29372">MRRVAGALLVVACAAVVGCQWWPRADRPGPARAALPDAAPDGAYVESVLVERPVGDDVLDRELWTTAKPPMPAETDVILTENGLRVRVVSGNLPSSFRRLLETDGVDPHGFTFGARPDVVVPTATPPDPCSFRVLADLAGTRRDVTLKGARCGILVRPAWAGDGRLKVYCEPQLQHGERADVFRPNGDGTGLTVAGEVPTERYPGLGFEVTLGPDDHLIIGSPAAAAGTLGEAAFTAEADSGPRQRVLLIRGGWRGPPPTADAARSRRAVAAIAGADTR</sequence>
<dbReference type="EMBL" id="CP036273">
    <property type="protein sequence ID" value="QDU19178.1"/>
    <property type="molecule type" value="Genomic_DNA"/>
</dbReference>
<protein>
    <submittedName>
        <fullName evidence="1">Uncharacterized protein</fullName>
    </submittedName>
</protein>
<keyword evidence="2" id="KW-1185">Reference proteome</keyword>
<gene>
    <name evidence="1" type="ORF">ETAA1_10820</name>
</gene>
<dbReference type="Proteomes" id="UP000319576">
    <property type="component" value="Chromosome"/>
</dbReference>
<dbReference type="KEGG" id="uli:ETAA1_10820"/>
<evidence type="ECO:0000313" key="2">
    <source>
        <dbReference type="Proteomes" id="UP000319576"/>
    </source>
</evidence>
<dbReference type="RefSeq" id="WP_145234984.1">
    <property type="nucleotide sequence ID" value="NZ_CP036273.1"/>
</dbReference>
<dbReference type="OrthoDB" id="282237at2"/>
<name>A0A517XNV3_9BACT</name>